<gene>
    <name evidence="2" type="ORF">CO172_00800</name>
</gene>
<accession>A0A2M7XI89</accession>
<name>A0A2M7XI89_9BACT</name>
<feature type="domain" description="RNase H type-1" evidence="1">
    <location>
        <begin position="1"/>
        <end position="136"/>
    </location>
</feature>
<dbReference type="PANTHER" id="PTHR46387:SF2">
    <property type="entry name" value="RIBONUCLEASE HI"/>
    <property type="match status" value="1"/>
</dbReference>
<dbReference type="InterPro" id="IPR002156">
    <property type="entry name" value="RNaseH_domain"/>
</dbReference>
<dbReference type="AlphaFoldDB" id="A0A2M7XI89"/>
<dbReference type="InterPro" id="IPR012337">
    <property type="entry name" value="RNaseH-like_sf"/>
</dbReference>
<reference evidence="3" key="1">
    <citation type="submission" date="2017-09" db="EMBL/GenBank/DDBJ databases">
        <title>Depth-based differentiation of microbial function through sediment-hosted aquifers and enrichment of novel symbionts in the deep terrestrial subsurface.</title>
        <authorList>
            <person name="Probst A.J."/>
            <person name="Ladd B."/>
            <person name="Jarett J.K."/>
            <person name="Geller-Mcgrath D.E."/>
            <person name="Sieber C.M.K."/>
            <person name="Emerson J.B."/>
            <person name="Anantharaman K."/>
            <person name="Thomas B.C."/>
            <person name="Malmstrom R."/>
            <person name="Stieglmeier M."/>
            <person name="Klingl A."/>
            <person name="Woyke T."/>
            <person name="Ryan C.M."/>
            <person name="Banfield J.F."/>
        </authorList>
    </citation>
    <scope>NUCLEOTIDE SEQUENCE [LARGE SCALE GENOMIC DNA]</scope>
</reference>
<organism evidence="2 3">
    <name type="scientific">Candidatus Uhrbacteria bacterium CG_4_9_14_3_um_filter_36_7</name>
    <dbReference type="NCBI Taxonomy" id="1975033"/>
    <lineage>
        <taxon>Bacteria</taxon>
        <taxon>Candidatus Uhriibacteriota</taxon>
    </lineage>
</organism>
<comment type="caution">
    <text evidence="2">The sequence shown here is derived from an EMBL/GenBank/DDBJ whole genome shotgun (WGS) entry which is preliminary data.</text>
</comment>
<dbReference type="SUPFAM" id="SSF53098">
    <property type="entry name" value="Ribonuclease H-like"/>
    <property type="match status" value="1"/>
</dbReference>
<dbReference type="InterPro" id="IPR036397">
    <property type="entry name" value="RNaseH_sf"/>
</dbReference>
<dbReference type="Gene3D" id="3.30.420.10">
    <property type="entry name" value="Ribonuclease H-like superfamily/Ribonuclease H"/>
    <property type="match status" value="1"/>
</dbReference>
<evidence type="ECO:0000259" key="1">
    <source>
        <dbReference type="PROSITE" id="PS50879"/>
    </source>
</evidence>
<dbReference type="PROSITE" id="PS50879">
    <property type="entry name" value="RNASE_H_1"/>
    <property type="match status" value="1"/>
</dbReference>
<dbReference type="EMBL" id="PFWS01000011">
    <property type="protein sequence ID" value="PJA47567.1"/>
    <property type="molecule type" value="Genomic_DNA"/>
</dbReference>
<evidence type="ECO:0000313" key="3">
    <source>
        <dbReference type="Proteomes" id="UP000229749"/>
    </source>
</evidence>
<dbReference type="Pfam" id="PF13456">
    <property type="entry name" value="RVT_3"/>
    <property type="match status" value="1"/>
</dbReference>
<protein>
    <submittedName>
        <fullName evidence="2">Ribonuclease H</fullName>
    </submittedName>
</protein>
<sequence length="142" mass="15940">MMYLSIYTDGGARGNPGPSGAGAILKKQYPDGSEGEIFESLSVYLGEGTNNQAEYQALILALKKAKDLEATHLNIYMDSELIVKQLRNEYKVKHPELAKRFLEVHTLLTYFTSVHFTHIPREQNKEADKLVNEAIDQGIGKR</sequence>
<evidence type="ECO:0000313" key="2">
    <source>
        <dbReference type="EMBL" id="PJA47567.1"/>
    </source>
</evidence>
<proteinExistence type="predicted"/>
<dbReference type="Proteomes" id="UP000229749">
    <property type="component" value="Unassembled WGS sequence"/>
</dbReference>
<dbReference type="CDD" id="cd09279">
    <property type="entry name" value="RNase_HI_like"/>
    <property type="match status" value="1"/>
</dbReference>
<dbReference type="GO" id="GO:0004523">
    <property type="term" value="F:RNA-DNA hybrid ribonuclease activity"/>
    <property type="evidence" value="ECO:0007669"/>
    <property type="project" value="InterPro"/>
</dbReference>
<dbReference type="PANTHER" id="PTHR46387">
    <property type="entry name" value="POLYNUCLEOTIDYL TRANSFERASE, RIBONUCLEASE H-LIKE SUPERFAMILY PROTEIN"/>
    <property type="match status" value="1"/>
</dbReference>
<dbReference type="GO" id="GO:0003676">
    <property type="term" value="F:nucleic acid binding"/>
    <property type="evidence" value="ECO:0007669"/>
    <property type="project" value="InterPro"/>
</dbReference>